<evidence type="ECO:0000256" key="13">
    <source>
        <dbReference type="ARBA" id="ARBA00049902"/>
    </source>
</evidence>
<keyword evidence="5" id="KW-0328">Glycosyltransferase</keyword>
<feature type="region of interest" description="Disordered" evidence="14">
    <location>
        <begin position="1"/>
        <end position="25"/>
    </location>
</feature>
<dbReference type="GO" id="GO:0009002">
    <property type="term" value="F:serine-type D-Ala-D-Ala carboxypeptidase activity"/>
    <property type="evidence" value="ECO:0007669"/>
    <property type="project" value="UniProtKB-EC"/>
</dbReference>
<keyword evidence="6" id="KW-0808">Transferase</keyword>
<evidence type="ECO:0000256" key="6">
    <source>
        <dbReference type="ARBA" id="ARBA00022679"/>
    </source>
</evidence>
<dbReference type="PANTHER" id="PTHR32282">
    <property type="entry name" value="BINDING PROTEIN TRANSPEPTIDASE, PUTATIVE-RELATED"/>
    <property type="match status" value="1"/>
</dbReference>
<dbReference type="InterPro" id="IPR023346">
    <property type="entry name" value="Lysozyme-like_dom_sf"/>
</dbReference>
<evidence type="ECO:0000256" key="10">
    <source>
        <dbReference type="ARBA" id="ARBA00023268"/>
    </source>
</evidence>
<dbReference type="OrthoDB" id="9766909at2"/>
<keyword evidence="4" id="KW-0645">Protease</keyword>
<evidence type="ECO:0000256" key="11">
    <source>
        <dbReference type="ARBA" id="ARBA00023316"/>
    </source>
</evidence>
<keyword evidence="10" id="KW-0511">Multifunctional enzyme</keyword>
<dbReference type="Gene3D" id="3.40.710.10">
    <property type="entry name" value="DD-peptidase/beta-lactamase superfamily"/>
    <property type="match status" value="1"/>
</dbReference>
<evidence type="ECO:0000256" key="9">
    <source>
        <dbReference type="ARBA" id="ARBA00022984"/>
    </source>
</evidence>
<evidence type="ECO:0000256" key="3">
    <source>
        <dbReference type="ARBA" id="ARBA00022645"/>
    </source>
</evidence>
<dbReference type="SUPFAM" id="SSF56601">
    <property type="entry name" value="beta-lactamase/transpeptidase-like"/>
    <property type="match status" value="1"/>
</dbReference>
<dbReference type="InterPro" id="IPR036950">
    <property type="entry name" value="PBP_transglycosylase"/>
</dbReference>
<keyword evidence="7" id="KW-0378">Hydrolase</keyword>
<feature type="region of interest" description="Disordered" evidence="14">
    <location>
        <begin position="655"/>
        <end position="752"/>
    </location>
</feature>
<comment type="catalytic activity">
    <reaction evidence="13">
        <text>[GlcNAc-(1-&gt;4)-Mur2Ac(oyl-L-Ala-gamma-D-Glu-L-Lys-D-Ala-D-Ala)](n)-di-trans,octa-cis-undecaprenyl diphosphate + beta-D-GlcNAc-(1-&gt;4)-Mur2Ac(oyl-L-Ala-gamma-D-Glu-L-Lys-D-Ala-D-Ala)-di-trans,octa-cis-undecaprenyl diphosphate = [GlcNAc-(1-&gt;4)-Mur2Ac(oyl-L-Ala-gamma-D-Glu-L-Lys-D-Ala-D-Ala)](n+1)-di-trans,octa-cis-undecaprenyl diphosphate + di-trans,octa-cis-undecaprenyl diphosphate + H(+)</text>
        <dbReference type="Rhea" id="RHEA:23708"/>
        <dbReference type="Rhea" id="RHEA-COMP:9602"/>
        <dbReference type="Rhea" id="RHEA-COMP:9603"/>
        <dbReference type="ChEBI" id="CHEBI:15378"/>
        <dbReference type="ChEBI" id="CHEBI:58405"/>
        <dbReference type="ChEBI" id="CHEBI:60033"/>
        <dbReference type="ChEBI" id="CHEBI:78435"/>
        <dbReference type="EC" id="2.4.99.28"/>
    </reaction>
</comment>
<feature type="domain" description="Glycosyl transferase family 51" evidence="17">
    <location>
        <begin position="79"/>
        <end position="255"/>
    </location>
</feature>
<evidence type="ECO:0000313" key="18">
    <source>
        <dbReference type="EMBL" id="SDC42751.1"/>
    </source>
</evidence>
<dbReference type="InterPro" id="IPR001460">
    <property type="entry name" value="PCN-bd_Tpept"/>
</dbReference>
<dbReference type="FunFam" id="1.10.3810.10:FF:000001">
    <property type="entry name" value="Penicillin-binding protein 1A"/>
    <property type="match status" value="1"/>
</dbReference>
<comment type="catalytic activity">
    <reaction evidence="12">
        <text>Preferential cleavage: (Ac)2-L-Lys-D-Ala-|-D-Ala. Also transpeptidation of peptidyl-alanyl moieties that are N-acyl substituents of D-alanine.</text>
        <dbReference type="EC" id="3.4.16.4"/>
    </reaction>
</comment>
<keyword evidence="11" id="KW-0961">Cell wall biogenesis/degradation</keyword>
<evidence type="ECO:0000256" key="15">
    <source>
        <dbReference type="SAM" id="Phobius"/>
    </source>
</evidence>
<dbReference type="SUPFAM" id="SSF53955">
    <property type="entry name" value="Lysozyme-like"/>
    <property type="match status" value="1"/>
</dbReference>
<accession>A0A1G6LHN1</accession>
<dbReference type="GO" id="GO:0008658">
    <property type="term" value="F:penicillin binding"/>
    <property type="evidence" value="ECO:0007669"/>
    <property type="project" value="InterPro"/>
</dbReference>
<keyword evidence="9" id="KW-0573">Peptidoglycan synthesis</keyword>
<evidence type="ECO:0000256" key="7">
    <source>
        <dbReference type="ARBA" id="ARBA00022801"/>
    </source>
</evidence>
<dbReference type="InterPro" id="IPR001264">
    <property type="entry name" value="Glyco_trans_51"/>
</dbReference>
<dbReference type="AlphaFoldDB" id="A0A1G6LHN1"/>
<dbReference type="PANTHER" id="PTHR32282:SF34">
    <property type="entry name" value="PENICILLIN-BINDING PROTEIN 1A"/>
    <property type="match status" value="1"/>
</dbReference>
<dbReference type="Gene3D" id="1.10.3810.10">
    <property type="entry name" value="Biosynthetic peptidoglycan transglycosylase-like"/>
    <property type="match status" value="1"/>
</dbReference>
<keyword evidence="3 18" id="KW-0121">Carboxypeptidase</keyword>
<dbReference type="GO" id="GO:0006508">
    <property type="term" value="P:proteolysis"/>
    <property type="evidence" value="ECO:0007669"/>
    <property type="project" value="UniProtKB-KW"/>
</dbReference>
<gene>
    <name evidence="18" type="ORF">SAMN05421872_102250</name>
</gene>
<dbReference type="GO" id="GO:0008360">
    <property type="term" value="P:regulation of cell shape"/>
    <property type="evidence" value="ECO:0007669"/>
    <property type="project" value="UniProtKB-KW"/>
</dbReference>
<feature type="transmembrane region" description="Helical" evidence="15">
    <location>
        <begin position="35"/>
        <end position="58"/>
    </location>
</feature>
<dbReference type="GO" id="GO:0008955">
    <property type="term" value="F:peptidoglycan glycosyltransferase activity"/>
    <property type="evidence" value="ECO:0007669"/>
    <property type="project" value="UniProtKB-EC"/>
</dbReference>
<name>A0A1G6LHN1_9ACTN</name>
<evidence type="ECO:0000256" key="4">
    <source>
        <dbReference type="ARBA" id="ARBA00022670"/>
    </source>
</evidence>
<dbReference type="GO" id="GO:0071555">
    <property type="term" value="P:cell wall organization"/>
    <property type="evidence" value="ECO:0007669"/>
    <property type="project" value="UniProtKB-KW"/>
</dbReference>
<keyword evidence="15" id="KW-1133">Transmembrane helix</keyword>
<evidence type="ECO:0000313" key="19">
    <source>
        <dbReference type="Proteomes" id="UP000199034"/>
    </source>
</evidence>
<dbReference type="STRING" id="1045774.SAMN05421872_102250"/>
<dbReference type="Proteomes" id="UP000199034">
    <property type="component" value="Unassembled WGS sequence"/>
</dbReference>
<sequence length="752" mass="80621">MNAKRRAAGPAQKKAKKAPKPPRTRKQKVLRVAKWFGIVGLVGTLLAVGSFVALYQAIDVPKPNEKFQDETTVVSYANGDKLGTFATQNRDIISFDEIPETLQNAVVAAENQSFWSDRGIDPKGILRAAFSNASGGSTQGASTITQQYVKILYLNQDRSYTRKVKEAILSLKIQRQQSKKEILTNYLNTIYFGRGAYGVEAAAQAYFRRPASKLNLRQSVVLARVLNNPTAYDPANGEDAATNLKAGYDFILDAMTRLDYVTADEAAKAKERLPKFPPVVKEDSYGGQRGHMLTMVKNELARLGYSEDEVVGKGLRVTTTLTKKDMDAAQAGVKEARPEGFSDKNLHVGVASVEPGTGAIRGFYGGQDYLKSQLNWAVAGGQAGSILKPFALAAGIKAGFSLKDTFEGNSPFTVGDTDFNNQGFRDYGRVNLIKATQDSINTAFIDLTDSIPNGPAKIIKMMNAMGIPPEKAPSTRSPGFPNKTPGLEPGVGVALGSATVSPINMATAYATIANKGVYAEPYLIEKIVDRDGKEVYTHRVKDKRVLDEDIAADVSYAMQQVVKAGSGTAALALDRPAAGKTGTSTNDDDHVVSSWFSGFTPQLATSVVYTRGKGAEPLDGWLPNFFGGTFPAQTWTEVMTRALEGEDVLDLPDAVYVDGDAPDTGHAPYTPPPSPTKKPTKKPSDKPTRQPTRNPSTAPPTTSAPPPTTSAPPPTPTNPTPSCGGLLPPCETPTPTDEPTPTDDPSAAGRRR</sequence>
<comment type="similarity">
    <text evidence="2">In the N-terminal section; belongs to the glycosyltransferase 51 family.</text>
</comment>
<dbReference type="InterPro" id="IPR050396">
    <property type="entry name" value="Glycosyltr_51/Transpeptidase"/>
</dbReference>
<evidence type="ECO:0000259" key="17">
    <source>
        <dbReference type="Pfam" id="PF00912"/>
    </source>
</evidence>
<feature type="compositionally biased region" description="Pro residues" evidence="14">
    <location>
        <begin position="702"/>
        <end position="719"/>
    </location>
</feature>
<evidence type="ECO:0000259" key="16">
    <source>
        <dbReference type="Pfam" id="PF00905"/>
    </source>
</evidence>
<dbReference type="GO" id="GO:0030288">
    <property type="term" value="C:outer membrane-bounded periplasmic space"/>
    <property type="evidence" value="ECO:0007669"/>
    <property type="project" value="TreeGrafter"/>
</dbReference>
<dbReference type="RefSeq" id="WP_090851488.1">
    <property type="nucleotide sequence ID" value="NZ_FMZM01000002.1"/>
</dbReference>
<dbReference type="EMBL" id="FMZM01000002">
    <property type="protein sequence ID" value="SDC42751.1"/>
    <property type="molecule type" value="Genomic_DNA"/>
</dbReference>
<evidence type="ECO:0000256" key="5">
    <source>
        <dbReference type="ARBA" id="ARBA00022676"/>
    </source>
</evidence>
<proteinExistence type="inferred from homology"/>
<comment type="similarity">
    <text evidence="1">In the C-terminal section; belongs to the transpeptidase family.</text>
</comment>
<dbReference type="GO" id="GO:0009252">
    <property type="term" value="P:peptidoglycan biosynthetic process"/>
    <property type="evidence" value="ECO:0007669"/>
    <property type="project" value="UniProtKB-KW"/>
</dbReference>
<organism evidence="18 19">
    <name type="scientific">Nocardioides lianchengensis</name>
    <dbReference type="NCBI Taxonomy" id="1045774"/>
    <lineage>
        <taxon>Bacteria</taxon>
        <taxon>Bacillati</taxon>
        <taxon>Actinomycetota</taxon>
        <taxon>Actinomycetes</taxon>
        <taxon>Propionibacteriales</taxon>
        <taxon>Nocardioidaceae</taxon>
        <taxon>Nocardioides</taxon>
    </lineage>
</organism>
<keyword evidence="15" id="KW-0812">Transmembrane</keyword>
<dbReference type="Pfam" id="PF00905">
    <property type="entry name" value="Transpeptidase"/>
    <property type="match status" value="1"/>
</dbReference>
<keyword evidence="15" id="KW-0472">Membrane</keyword>
<evidence type="ECO:0000256" key="1">
    <source>
        <dbReference type="ARBA" id="ARBA00007090"/>
    </source>
</evidence>
<keyword evidence="8" id="KW-0133">Cell shape</keyword>
<evidence type="ECO:0000256" key="12">
    <source>
        <dbReference type="ARBA" id="ARBA00034000"/>
    </source>
</evidence>
<keyword evidence="19" id="KW-1185">Reference proteome</keyword>
<protein>
    <submittedName>
        <fullName evidence="18">Membrane carboxypeptidase (Penicillin-binding protein)</fullName>
    </submittedName>
</protein>
<feature type="domain" description="Penicillin-binding protein transpeptidase" evidence="16">
    <location>
        <begin position="353"/>
        <end position="604"/>
    </location>
</feature>
<dbReference type="Pfam" id="PF00912">
    <property type="entry name" value="Transgly"/>
    <property type="match status" value="1"/>
</dbReference>
<evidence type="ECO:0000256" key="14">
    <source>
        <dbReference type="SAM" id="MobiDB-lite"/>
    </source>
</evidence>
<evidence type="ECO:0000256" key="2">
    <source>
        <dbReference type="ARBA" id="ARBA00007739"/>
    </source>
</evidence>
<reference evidence="18 19" key="1">
    <citation type="submission" date="2016-10" db="EMBL/GenBank/DDBJ databases">
        <authorList>
            <person name="de Groot N.N."/>
        </authorList>
    </citation>
    <scope>NUCLEOTIDE SEQUENCE [LARGE SCALE GENOMIC DNA]</scope>
    <source>
        <strain evidence="18 19">CGMCC 4.6858</strain>
    </source>
</reference>
<evidence type="ECO:0000256" key="8">
    <source>
        <dbReference type="ARBA" id="ARBA00022960"/>
    </source>
</evidence>
<dbReference type="InterPro" id="IPR012338">
    <property type="entry name" value="Beta-lactam/transpept-like"/>
</dbReference>
<feature type="compositionally biased region" description="Low complexity" evidence="14">
    <location>
        <begin position="691"/>
        <end position="701"/>
    </location>
</feature>